<dbReference type="Proteomes" id="UP000594263">
    <property type="component" value="Unplaced"/>
</dbReference>
<dbReference type="PROSITE" id="PS50858">
    <property type="entry name" value="BSD"/>
    <property type="match status" value="1"/>
</dbReference>
<feature type="region of interest" description="Disordered" evidence="1">
    <location>
        <begin position="250"/>
        <end position="347"/>
    </location>
</feature>
<reference evidence="3" key="1">
    <citation type="submission" date="2021-01" db="UniProtKB">
        <authorList>
            <consortium name="EnsemblPlants"/>
        </authorList>
    </citation>
    <scope>IDENTIFICATION</scope>
</reference>
<dbReference type="Gene3D" id="1.10.3970.10">
    <property type="entry name" value="BSD domain"/>
    <property type="match status" value="1"/>
</dbReference>
<dbReference type="Gramene" id="Kaladp0079s0188.1.v1.1">
    <property type="protein sequence ID" value="Kaladp0079s0188.1.v1.1"/>
    <property type="gene ID" value="Kaladp0079s0188.v1.1"/>
</dbReference>
<sequence length="373" mass="40725">MSWLARSIANSLTVNDAAGFSPEENRKVLDEEKHSSASSPSSPPEGPQGRGVKDDLSEIKNSLARQLRGVASFLAPPPQPSSKNGDESGGDEADSGKIDGIRSDFAEIGGKVKAGISKLLQIRPDGGDDEDGKHEYTEKSVVGVTEEVLAFVKDLVVHPRTWVRFPLPEDSDADEFALNDCQQAHVGAVERQIPELADLRWELCPDNMSEGRFWMIYFVLVHPKLDKYDALTLSTPKVVEARAMLTQDSKYRRKVKQPEGNPVSTNVQDAPLQSMKPSTKDVPAGSSTTDLEPQIHDGTSDENLPTDNLKDVNHGSSEILVHSDDDDGDEWFNEEAPDVHGSIARNIPISNDEDVSFSDLEEDDDVVAAKGDK</sequence>
<protein>
    <recommendedName>
        <fullName evidence="2">BSD domain-containing protein</fullName>
    </recommendedName>
</protein>
<feature type="region of interest" description="Disordered" evidence="1">
    <location>
        <begin position="354"/>
        <end position="373"/>
    </location>
</feature>
<evidence type="ECO:0000313" key="3">
    <source>
        <dbReference type="EnsemblPlants" id="Kaladp0079s0188.1.v1.1"/>
    </source>
</evidence>
<feature type="compositionally biased region" description="Acidic residues" evidence="1">
    <location>
        <begin position="324"/>
        <end position="336"/>
    </location>
</feature>
<feature type="region of interest" description="Disordered" evidence="1">
    <location>
        <begin position="1"/>
        <end position="98"/>
    </location>
</feature>
<feature type="compositionally biased region" description="Basic and acidic residues" evidence="1">
    <location>
        <begin position="23"/>
        <end position="35"/>
    </location>
</feature>
<evidence type="ECO:0000313" key="4">
    <source>
        <dbReference type="Proteomes" id="UP000594263"/>
    </source>
</evidence>
<keyword evidence="4" id="KW-1185">Reference proteome</keyword>
<feature type="compositionally biased region" description="Acidic residues" evidence="1">
    <location>
        <begin position="354"/>
        <end position="366"/>
    </location>
</feature>
<dbReference type="PANTHER" id="PTHR31923:SF4">
    <property type="entry name" value="BSD DOMAIN-CONTAINING PROTEIN"/>
    <property type="match status" value="1"/>
</dbReference>
<organism evidence="3 4">
    <name type="scientific">Kalanchoe fedtschenkoi</name>
    <name type="common">Lavender scallops</name>
    <name type="synonym">South American air plant</name>
    <dbReference type="NCBI Taxonomy" id="63787"/>
    <lineage>
        <taxon>Eukaryota</taxon>
        <taxon>Viridiplantae</taxon>
        <taxon>Streptophyta</taxon>
        <taxon>Embryophyta</taxon>
        <taxon>Tracheophyta</taxon>
        <taxon>Spermatophyta</taxon>
        <taxon>Magnoliopsida</taxon>
        <taxon>eudicotyledons</taxon>
        <taxon>Gunneridae</taxon>
        <taxon>Pentapetalae</taxon>
        <taxon>Saxifragales</taxon>
        <taxon>Crassulaceae</taxon>
        <taxon>Kalanchoe</taxon>
    </lineage>
</organism>
<dbReference type="InterPro" id="IPR035925">
    <property type="entry name" value="BSD_dom_sf"/>
</dbReference>
<dbReference type="Pfam" id="PF03909">
    <property type="entry name" value="BSD"/>
    <property type="match status" value="1"/>
</dbReference>
<name>A0A7N1A494_KALFE</name>
<evidence type="ECO:0000259" key="2">
    <source>
        <dbReference type="PROSITE" id="PS50858"/>
    </source>
</evidence>
<evidence type="ECO:0000256" key="1">
    <source>
        <dbReference type="SAM" id="MobiDB-lite"/>
    </source>
</evidence>
<accession>A0A7N1A494</accession>
<dbReference type="SUPFAM" id="SSF140383">
    <property type="entry name" value="BSD domain-like"/>
    <property type="match status" value="1"/>
</dbReference>
<proteinExistence type="predicted"/>
<feature type="domain" description="BSD" evidence="2">
    <location>
        <begin position="180"/>
        <end position="225"/>
    </location>
</feature>
<dbReference type="InterPro" id="IPR005607">
    <property type="entry name" value="BSD_dom"/>
</dbReference>
<dbReference type="PANTHER" id="PTHR31923">
    <property type="entry name" value="BSD DOMAIN-CONTAINING PROTEIN"/>
    <property type="match status" value="1"/>
</dbReference>
<dbReference type="SMART" id="SM00751">
    <property type="entry name" value="BSD"/>
    <property type="match status" value="1"/>
</dbReference>
<dbReference type="AlphaFoldDB" id="A0A7N1A494"/>
<dbReference type="EnsemblPlants" id="Kaladp0079s0188.1.v1.1">
    <property type="protein sequence ID" value="Kaladp0079s0188.1.v1.1"/>
    <property type="gene ID" value="Kaladp0079s0188.v1.1"/>
</dbReference>